<dbReference type="PRINTS" id="PR00032">
    <property type="entry name" value="HTHARAC"/>
</dbReference>
<dbReference type="SUPFAM" id="SSF46689">
    <property type="entry name" value="Homeodomain-like"/>
    <property type="match status" value="2"/>
</dbReference>
<dbReference type="GO" id="GO:0003677">
    <property type="term" value="F:DNA binding"/>
    <property type="evidence" value="ECO:0007669"/>
    <property type="project" value="UniProtKB-KW"/>
</dbReference>
<dbReference type="Proteomes" id="UP000193566">
    <property type="component" value="Unassembled WGS sequence"/>
</dbReference>
<dbReference type="InterPro" id="IPR018060">
    <property type="entry name" value="HTH_AraC"/>
</dbReference>
<sequence>MPVRPGFLPVRPAPLDVRACGRDRGSVTDQDRGTTYPWTPGEPLAEVLHLLRMRGVFYCRSEVSAPWALEMPAFEDCASFHVVVSGEAVLDVPRADENAVRLVPGDLAVVPHGAGHVIRSEPAPLHAGRVDLLPQEMIGEHCSVLRYGGGGDRTVLVCGIVEFGHPTARRLMRSLPPVLRSGTAAASRGGAVRFLLDLMAEEAARMRPGGEAVLTRLADVLVILAMREWMDSGAADRSGWLLALRDPHIGRALAAVHRAPEHPWTVASLAHEAAMSRSAFAAHFTDLVGEPAMQYVTRWRMESALTALREGASVAELAARSGYESEAAFARAFKRMTGLTPGSARRAVPNATTPR</sequence>
<dbReference type="InterPro" id="IPR009057">
    <property type="entry name" value="Homeodomain-like_sf"/>
</dbReference>
<keyword evidence="6" id="KW-1185">Reference proteome</keyword>
<keyword evidence="1" id="KW-0805">Transcription regulation</keyword>
<feature type="domain" description="HTH araC/xylS-type" evidence="4">
    <location>
        <begin position="250"/>
        <end position="347"/>
    </location>
</feature>
<name>A0ABY1MGJ2_RHORH</name>
<dbReference type="SUPFAM" id="SSF51182">
    <property type="entry name" value="RmlC-like cupins"/>
    <property type="match status" value="1"/>
</dbReference>
<keyword evidence="3" id="KW-0804">Transcription</keyword>
<dbReference type="InterPro" id="IPR050204">
    <property type="entry name" value="AraC_XylS_family_regulators"/>
</dbReference>
<dbReference type="Gene3D" id="1.10.10.60">
    <property type="entry name" value="Homeodomain-like"/>
    <property type="match status" value="2"/>
</dbReference>
<dbReference type="Pfam" id="PF12852">
    <property type="entry name" value="Cupin_6"/>
    <property type="match status" value="1"/>
</dbReference>
<dbReference type="EMBL" id="FXAV01000016">
    <property type="protein sequence ID" value="SMG55173.1"/>
    <property type="molecule type" value="Genomic_DNA"/>
</dbReference>
<evidence type="ECO:0000256" key="1">
    <source>
        <dbReference type="ARBA" id="ARBA00023015"/>
    </source>
</evidence>
<proteinExistence type="predicted"/>
<dbReference type="InterPro" id="IPR011051">
    <property type="entry name" value="RmlC_Cupin_sf"/>
</dbReference>
<dbReference type="InterPro" id="IPR032783">
    <property type="entry name" value="AraC_lig"/>
</dbReference>
<evidence type="ECO:0000313" key="6">
    <source>
        <dbReference type="Proteomes" id="UP000193566"/>
    </source>
</evidence>
<protein>
    <submittedName>
        <fullName evidence="5">AraC-type DNA-binding protein</fullName>
    </submittedName>
</protein>
<dbReference type="PROSITE" id="PS00041">
    <property type="entry name" value="HTH_ARAC_FAMILY_1"/>
    <property type="match status" value="2"/>
</dbReference>
<evidence type="ECO:0000259" key="4">
    <source>
        <dbReference type="PROSITE" id="PS01124"/>
    </source>
</evidence>
<organism evidence="5 6">
    <name type="scientific">Rhodococcus rhodochrous J3</name>
    <dbReference type="NCBI Taxonomy" id="903528"/>
    <lineage>
        <taxon>Bacteria</taxon>
        <taxon>Bacillati</taxon>
        <taxon>Actinomycetota</taxon>
        <taxon>Actinomycetes</taxon>
        <taxon>Mycobacteriales</taxon>
        <taxon>Nocardiaceae</taxon>
        <taxon>Rhodococcus</taxon>
    </lineage>
</organism>
<comment type="caution">
    <text evidence="5">The sequence shown here is derived from an EMBL/GenBank/DDBJ whole genome shotgun (WGS) entry which is preliminary data.</text>
</comment>
<dbReference type="PANTHER" id="PTHR46796">
    <property type="entry name" value="HTH-TYPE TRANSCRIPTIONAL ACTIVATOR RHAS-RELATED"/>
    <property type="match status" value="1"/>
</dbReference>
<evidence type="ECO:0000313" key="5">
    <source>
        <dbReference type="EMBL" id="SMG55173.1"/>
    </source>
</evidence>
<dbReference type="Pfam" id="PF12833">
    <property type="entry name" value="HTH_18"/>
    <property type="match status" value="1"/>
</dbReference>
<keyword evidence="2 5" id="KW-0238">DNA-binding</keyword>
<evidence type="ECO:0000256" key="2">
    <source>
        <dbReference type="ARBA" id="ARBA00023125"/>
    </source>
</evidence>
<dbReference type="InterPro" id="IPR020449">
    <property type="entry name" value="Tscrpt_reg_AraC-type_HTH"/>
</dbReference>
<dbReference type="InterPro" id="IPR018062">
    <property type="entry name" value="HTH_AraC-typ_CS"/>
</dbReference>
<gene>
    <name evidence="5" type="ORF">SAMN02745947_04573</name>
</gene>
<dbReference type="PROSITE" id="PS01124">
    <property type="entry name" value="HTH_ARAC_FAMILY_2"/>
    <property type="match status" value="1"/>
</dbReference>
<evidence type="ECO:0000256" key="3">
    <source>
        <dbReference type="ARBA" id="ARBA00023163"/>
    </source>
</evidence>
<reference evidence="5 6" key="1">
    <citation type="submission" date="2017-04" db="EMBL/GenBank/DDBJ databases">
        <authorList>
            <person name="Varghese N."/>
            <person name="Submissions S."/>
        </authorList>
    </citation>
    <scope>NUCLEOTIDE SEQUENCE [LARGE SCALE GENOMIC DNA]</scope>
    <source>
        <strain evidence="5 6">J3</strain>
    </source>
</reference>
<dbReference type="SMART" id="SM00342">
    <property type="entry name" value="HTH_ARAC"/>
    <property type="match status" value="1"/>
</dbReference>
<accession>A0ABY1MGJ2</accession>
<dbReference type="PANTHER" id="PTHR46796:SF7">
    <property type="entry name" value="ARAC FAMILY TRANSCRIPTIONAL REGULATOR"/>
    <property type="match status" value="1"/>
</dbReference>